<evidence type="ECO:0000256" key="1">
    <source>
        <dbReference type="ARBA" id="ARBA00004651"/>
    </source>
</evidence>
<comment type="caution">
    <text evidence="9">The sequence shown here is derived from an EMBL/GenBank/DDBJ whole genome shotgun (WGS) entry which is preliminary data.</text>
</comment>
<feature type="transmembrane region" description="Helical" evidence="8">
    <location>
        <begin position="34"/>
        <end position="62"/>
    </location>
</feature>
<dbReference type="Pfam" id="PF01925">
    <property type="entry name" value="TauE"/>
    <property type="match status" value="1"/>
</dbReference>
<gene>
    <name evidence="9" type="ORF">CLV35_3927</name>
</gene>
<evidence type="ECO:0000256" key="5">
    <source>
        <dbReference type="ARBA" id="ARBA00022692"/>
    </source>
</evidence>
<feature type="transmembrane region" description="Helical" evidence="8">
    <location>
        <begin position="74"/>
        <end position="93"/>
    </location>
</feature>
<sequence length="248" mass="24694">MTPLHALAVAAAGVFAGAINTLVGSGTLVTFPTLLAIGLGPVVANTSNTVGLVVGSVSGAIGYRRELAGQRDRLLRLGAASVVGGLVGGVLLLQLPSSAFEAVVPVLVGIACVLVLVQPRIAARARARGGRREGGPLLTTGVLASGVYGGYFGAAQGVLLLGMMGSLLDESLQRINATKNVLAALVNGTAAVLFMVTAPIDWSVAGILAVGSAVGGTLGGRYGRRLPAGALRVLVFVVGVIAIVELVT</sequence>
<feature type="transmembrane region" description="Helical" evidence="8">
    <location>
        <begin position="99"/>
        <end position="117"/>
    </location>
</feature>
<keyword evidence="6 8" id="KW-1133">Transmembrane helix</keyword>
<dbReference type="RefSeq" id="WP_121195156.1">
    <property type="nucleotide sequence ID" value="NZ_RBWV01000017.1"/>
</dbReference>
<keyword evidence="10" id="KW-1185">Reference proteome</keyword>
<evidence type="ECO:0000256" key="7">
    <source>
        <dbReference type="ARBA" id="ARBA00023136"/>
    </source>
</evidence>
<dbReference type="Proteomes" id="UP000281955">
    <property type="component" value="Unassembled WGS sequence"/>
</dbReference>
<proteinExistence type="inferred from homology"/>
<keyword evidence="7 8" id="KW-0472">Membrane</keyword>
<dbReference type="PANTHER" id="PTHR30269:SF0">
    <property type="entry name" value="MEMBRANE TRANSPORTER PROTEIN YFCA-RELATED"/>
    <property type="match status" value="1"/>
</dbReference>
<dbReference type="GO" id="GO:0005886">
    <property type="term" value="C:plasma membrane"/>
    <property type="evidence" value="ECO:0007669"/>
    <property type="project" value="UniProtKB-SubCell"/>
</dbReference>
<evidence type="ECO:0000256" key="8">
    <source>
        <dbReference type="RuleBase" id="RU363041"/>
    </source>
</evidence>
<dbReference type="InParanoid" id="A0A420XK70"/>
<evidence type="ECO:0000313" key="9">
    <source>
        <dbReference type="EMBL" id="RKS68020.1"/>
    </source>
</evidence>
<dbReference type="EMBL" id="RBWV01000017">
    <property type="protein sequence ID" value="RKS68020.1"/>
    <property type="molecule type" value="Genomic_DNA"/>
</dbReference>
<keyword evidence="5 8" id="KW-0812">Transmembrane</keyword>
<protein>
    <recommendedName>
        <fullName evidence="8">Probable membrane transporter protein</fullName>
    </recommendedName>
</protein>
<name>A0A420XK70_9ACTN</name>
<dbReference type="InterPro" id="IPR002781">
    <property type="entry name" value="TM_pro_TauE-like"/>
</dbReference>
<evidence type="ECO:0000256" key="2">
    <source>
        <dbReference type="ARBA" id="ARBA00009142"/>
    </source>
</evidence>
<feature type="transmembrane region" description="Helical" evidence="8">
    <location>
        <begin position="181"/>
        <end position="214"/>
    </location>
</feature>
<evidence type="ECO:0000256" key="6">
    <source>
        <dbReference type="ARBA" id="ARBA00022989"/>
    </source>
</evidence>
<evidence type="ECO:0000256" key="4">
    <source>
        <dbReference type="ARBA" id="ARBA00022475"/>
    </source>
</evidence>
<organism evidence="9 10">
    <name type="scientific">Motilibacter peucedani</name>
    <dbReference type="NCBI Taxonomy" id="598650"/>
    <lineage>
        <taxon>Bacteria</taxon>
        <taxon>Bacillati</taxon>
        <taxon>Actinomycetota</taxon>
        <taxon>Actinomycetes</taxon>
        <taxon>Motilibacterales</taxon>
        <taxon>Motilibacteraceae</taxon>
        <taxon>Motilibacter</taxon>
    </lineage>
</organism>
<accession>A0A420XK70</accession>
<feature type="transmembrane region" description="Helical" evidence="8">
    <location>
        <begin position="226"/>
        <end position="247"/>
    </location>
</feature>
<dbReference type="AlphaFoldDB" id="A0A420XK70"/>
<evidence type="ECO:0000313" key="10">
    <source>
        <dbReference type="Proteomes" id="UP000281955"/>
    </source>
</evidence>
<evidence type="ECO:0000256" key="3">
    <source>
        <dbReference type="ARBA" id="ARBA00022448"/>
    </source>
</evidence>
<reference evidence="9 10" key="1">
    <citation type="submission" date="2018-10" db="EMBL/GenBank/DDBJ databases">
        <title>Genomic Encyclopedia of Archaeal and Bacterial Type Strains, Phase II (KMG-II): from individual species to whole genera.</title>
        <authorList>
            <person name="Goeker M."/>
        </authorList>
    </citation>
    <scope>NUCLEOTIDE SEQUENCE [LARGE SCALE GENOMIC DNA]</scope>
    <source>
        <strain evidence="9 10">RP-AC37</strain>
    </source>
</reference>
<keyword evidence="3" id="KW-0813">Transport</keyword>
<feature type="transmembrane region" description="Helical" evidence="8">
    <location>
        <begin position="137"/>
        <end position="161"/>
    </location>
</feature>
<keyword evidence="4 8" id="KW-1003">Cell membrane</keyword>
<dbReference type="InterPro" id="IPR052017">
    <property type="entry name" value="TSUP"/>
</dbReference>
<dbReference type="PANTHER" id="PTHR30269">
    <property type="entry name" value="TRANSMEMBRANE PROTEIN YFCA"/>
    <property type="match status" value="1"/>
</dbReference>
<comment type="similarity">
    <text evidence="2 8">Belongs to the 4-toluene sulfonate uptake permease (TSUP) (TC 2.A.102) family.</text>
</comment>
<comment type="subcellular location">
    <subcellularLocation>
        <location evidence="1 8">Cell membrane</location>
        <topology evidence="1 8">Multi-pass membrane protein</topology>
    </subcellularLocation>
</comment>
<dbReference type="OrthoDB" id="3782574at2"/>